<evidence type="ECO:0000259" key="1">
    <source>
        <dbReference type="Pfam" id="PF01814"/>
    </source>
</evidence>
<feature type="domain" description="Hemerythrin-like" evidence="1">
    <location>
        <begin position="2"/>
        <end position="124"/>
    </location>
</feature>
<name>W6QTS5_PENRF</name>
<gene>
    <name evidence="2" type="ORF">PROQFM164_S06g000516</name>
</gene>
<dbReference type="InterPro" id="IPR012312">
    <property type="entry name" value="Hemerythrin-like"/>
</dbReference>
<dbReference type="STRING" id="1365484.W6QTS5"/>
<proteinExistence type="predicted"/>
<protein>
    <submittedName>
        <fullName evidence="2">Haemerythrin/HHE cation-binding motif</fullName>
    </submittedName>
</protein>
<accession>W6QTS5</accession>
<evidence type="ECO:0000313" key="3">
    <source>
        <dbReference type="Proteomes" id="UP000030686"/>
    </source>
</evidence>
<dbReference type="OMA" id="SFNERGM"/>
<evidence type="ECO:0000313" key="2">
    <source>
        <dbReference type="EMBL" id="CDM37554.1"/>
    </source>
</evidence>
<dbReference type="AlphaFoldDB" id="W6QTS5"/>
<dbReference type="EMBL" id="HG792020">
    <property type="protein sequence ID" value="CDM37554.1"/>
    <property type="molecule type" value="Genomic_DNA"/>
</dbReference>
<dbReference type="PANTHER" id="PTHR38048:SF1">
    <property type="entry name" value="HEMERYTHRIN-LIKE DOMAIN-CONTAINING PROTEIN"/>
    <property type="match status" value="1"/>
</dbReference>
<organism evidence="2 3">
    <name type="scientific">Penicillium roqueforti (strain FM164)</name>
    <dbReference type="NCBI Taxonomy" id="1365484"/>
    <lineage>
        <taxon>Eukaryota</taxon>
        <taxon>Fungi</taxon>
        <taxon>Dikarya</taxon>
        <taxon>Ascomycota</taxon>
        <taxon>Pezizomycotina</taxon>
        <taxon>Eurotiomycetes</taxon>
        <taxon>Eurotiomycetidae</taxon>
        <taxon>Eurotiales</taxon>
        <taxon>Aspergillaceae</taxon>
        <taxon>Penicillium</taxon>
    </lineage>
</organism>
<sequence length="131" mass="15451">MDLFHNNFRIIWNDTYNACVKNKRPNGQSIPAFLNLALSFCRQLTLHHTIEERHFFPELASRMPEFREELSLVGQHRMIHLGLEKFEDYVNTCRTGETELRLGHMKMLMGSFAHILWTHLDDEVKALGRII</sequence>
<keyword evidence="3" id="KW-1185">Reference proteome</keyword>
<dbReference type="Pfam" id="PF01814">
    <property type="entry name" value="Hemerythrin"/>
    <property type="match status" value="1"/>
</dbReference>
<dbReference type="CDD" id="cd12108">
    <property type="entry name" value="Hr-like"/>
    <property type="match status" value="1"/>
</dbReference>
<dbReference type="InterPro" id="IPR053206">
    <property type="entry name" value="Dimeric_xanthone_biosynth"/>
</dbReference>
<dbReference type="OrthoDB" id="10044044at2759"/>
<reference evidence="2" key="1">
    <citation type="journal article" date="2014" name="Nat. Commun.">
        <title>Multiple recent horizontal transfers of a large genomic region in cheese making fungi.</title>
        <authorList>
            <person name="Cheeseman K."/>
            <person name="Ropars J."/>
            <person name="Renault P."/>
            <person name="Dupont J."/>
            <person name="Gouzy J."/>
            <person name="Branca A."/>
            <person name="Abraham A.L."/>
            <person name="Ceppi M."/>
            <person name="Conseiller E."/>
            <person name="Debuchy R."/>
            <person name="Malagnac F."/>
            <person name="Goarin A."/>
            <person name="Silar P."/>
            <person name="Lacoste S."/>
            <person name="Sallet E."/>
            <person name="Bensimon A."/>
            <person name="Giraud T."/>
            <person name="Brygoo Y."/>
        </authorList>
    </citation>
    <scope>NUCLEOTIDE SEQUENCE [LARGE SCALE GENOMIC DNA]</scope>
    <source>
        <strain evidence="2">FM164</strain>
    </source>
</reference>
<dbReference type="PANTHER" id="PTHR38048">
    <property type="entry name" value="EXPRESSED PROTEIN"/>
    <property type="match status" value="1"/>
</dbReference>
<dbReference type="Gene3D" id="1.20.120.520">
    <property type="entry name" value="nmb1532 protein domain like"/>
    <property type="match status" value="1"/>
</dbReference>
<dbReference type="Proteomes" id="UP000030686">
    <property type="component" value="Unassembled WGS sequence"/>
</dbReference>